<dbReference type="AlphaFoldDB" id="A0A8H2XKI1"/>
<dbReference type="EMBL" id="CAJMWS010000326">
    <property type="protein sequence ID" value="CAE6429031.1"/>
    <property type="molecule type" value="Genomic_DNA"/>
</dbReference>
<evidence type="ECO:0000313" key="3">
    <source>
        <dbReference type="Proteomes" id="UP000663846"/>
    </source>
</evidence>
<proteinExistence type="predicted"/>
<name>A0A8H2XKI1_9AGAM</name>
<protein>
    <submittedName>
        <fullName evidence="2">Uncharacterized protein</fullName>
    </submittedName>
</protein>
<reference evidence="2" key="1">
    <citation type="submission" date="2021-01" db="EMBL/GenBank/DDBJ databases">
        <authorList>
            <person name="Kaushik A."/>
        </authorList>
    </citation>
    <scope>NUCLEOTIDE SEQUENCE</scope>
    <source>
        <strain evidence="2">AG1-1C</strain>
    </source>
</reference>
<organism evidence="2 3">
    <name type="scientific">Rhizoctonia solani</name>
    <dbReference type="NCBI Taxonomy" id="456999"/>
    <lineage>
        <taxon>Eukaryota</taxon>
        <taxon>Fungi</taxon>
        <taxon>Dikarya</taxon>
        <taxon>Basidiomycota</taxon>
        <taxon>Agaricomycotina</taxon>
        <taxon>Agaricomycetes</taxon>
        <taxon>Cantharellales</taxon>
        <taxon>Ceratobasidiaceae</taxon>
        <taxon>Rhizoctonia</taxon>
    </lineage>
</organism>
<feature type="region of interest" description="Disordered" evidence="1">
    <location>
        <begin position="1"/>
        <end position="41"/>
    </location>
</feature>
<evidence type="ECO:0000256" key="1">
    <source>
        <dbReference type="SAM" id="MobiDB-lite"/>
    </source>
</evidence>
<comment type="caution">
    <text evidence="2">The sequence shown here is derived from an EMBL/GenBank/DDBJ whole genome shotgun (WGS) entry which is preliminary data.</text>
</comment>
<sequence length="162" mass="18235">MVLNMTQDFPLAQPRRQQSPISSPARTPGNSQDLTDDINAPFPIMNHETLTEPYNSDQNNQADFEREVAEGIMRLMMNLRAWAEARPAHEAAQEKERLISEIQQIENREREQGTSIPSFWGALASSIALQLAVFLNPYLESVRQRLVGFVASVKSALENLQG</sequence>
<gene>
    <name evidence="2" type="ORF">RDB_LOCUS103312</name>
</gene>
<dbReference type="Proteomes" id="UP000663846">
    <property type="component" value="Unassembled WGS sequence"/>
</dbReference>
<feature type="compositionally biased region" description="Polar residues" evidence="1">
    <location>
        <begin position="15"/>
        <end position="33"/>
    </location>
</feature>
<evidence type="ECO:0000313" key="2">
    <source>
        <dbReference type="EMBL" id="CAE6429031.1"/>
    </source>
</evidence>
<accession>A0A8H2XKI1</accession>